<evidence type="ECO:0000313" key="7">
    <source>
        <dbReference type="EMBL" id="MDH0563597.1"/>
    </source>
</evidence>
<comment type="subcellular location">
    <subcellularLocation>
        <location evidence="1">Cell inner membrane</location>
    </subcellularLocation>
</comment>
<evidence type="ECO:0000313" key="8">
    <source>
        <dbReference type="Proteomes" id="UP001159329"/>
    </source>
</evidence>
<dbReference type="RefSeq" id="WP_279695220.1">
    <property type="nucleotide sequence ID" value="NZ_JAOEEO010000001.1"/>
</dbReference>
<name>A0AA42I7J4_9GAMM</name>
<reference evidence="7" key="1">
    <citation type="submission" date="2022-09" db="EMBL/GenBank/DDBJ databases">
        <title>Intensive care unit water sources are persistently colonized with multi-drug resistant bacteria and are the site of extensive horizontal gene transfer of antibiotic resistance genes.</title>
        <authorList>
            <person name="Diorio-Toth L."/>
        </authorList>
    </citation>
    <scope>NUCLEOTIDE SEQUENCE</scope>
    <source>
        <strain evidence="7">GD04005</strain>
    </source>
</reference>
<dbReference type="Pfam" id="PF03279">
    <property type="entry name" value="Lip_A_acyltrans"/>
    <property type="match status" value="1"/>
</dbReference>
<dbReference type="Proteomes" id="UP001159329">
    <property type="component" value="Unassembled WGS sequence"/>
</dbReference>
<protein>
    <submittedName>
        <fullName evidence="7">Lysophospholipid acyltransferase family protein</fullName>
    </submittedName>
</protein>
<dbReference type="EMBL" id="JAOEEO010000001">
    <property type="protein sequence ID" value="MDH0563597.1"/>
    <property type="molecule type" value="Genomic_DNA"/>
</dbReference>
<dbReference type="InterPro" id="IPR004960">
    <property type="entry name" value="LipA_acyltrans"/>
</dbReference>
<dbReference type="GO" id="GO:0005886">
    <property type="term" value="C:plasma membrane"/>
    <property type="evidence" value="ECO:0007669"/>
    <property type="project" value="UniProtKB-SubCell"/>
</dbReference>
<dbReference type="PANTHER" id="PTHR30606:SF10">
    <property type="entry name" value="PHOSPHATIDYLINOSITOL MANNOSIDE ACYLTRANSFERASE"/>
    <property type="match status" value="1"/>
</dbReference>
<evidence type="ECO:0000256" key="2">
    <source>
        <dbReference type="ARBA" id="ARBA00022475"/>
    </source>
</evidence>
<dbReference type="PANTHER" id="PTHR30606">
    <property type="entry name" value="LIPID A BIOSYNTHESIS LAUROYL ACYLTRANSFERASE"/>
    <property type="match status" value="1"/>
</dbReference>
<keyword evidence="6 7" id="KW-0012">Acyltransferase</keyword>
<evidence type="ECO:0000256" key="4">
    <source>
        <dbReference type="ARBA" id="ARBA00022679"/>
    </source>
</evidence>
<keyword evidence="4" id="KW-0808">Transferase</keyword>
<gene>
    <name evidence="7" type="ORF">N7644_07820</name>
</gene>
<evidence type="ECO:0000256" key="6">
    <source>
        <dbReference type="ARBA" id="ARBA00023315"/>
    </source>
</evidence>
<sequence>MLFLCNFSHTASMPHSRTISSNYRLIKLLSRQPIQLGRFLARLVAGLVNTFQLSKLSKIIRLNIKIAFPDMEPQQRQLLTKHAIQNELTSYFEFLSIWGASNQKNIQRIDTVQGEHYLHEALAEKKGVVLVVPHFGTWEVMNAWLAQYTQMTILYKPVKNPDADQFVRDARSREQAHLVPTDESGVRQVFKALKQGGTTAILPDHTPDHGGDMVNYFGIPLASSSLSAKLIQKTKAKALLLYTKRNEQDGFDMFIEPVNPQIYEGSAEQGTLIIHQTLEQLIQRYPEHYHWSYKRFRANPALKKIYDIDEQEALAQVAAVRQQIQKEFA</sequence>
<keyword evidence="5" id="KW-0472">Membrane</keyword>
<dbReference type="AlphaFoldDB" id="A0AA42I7J4"/>
<comment type="caution">
    <text evidence="7">The sequence shown here is derived from an EMBL/GenBank/DDBJ whole genome shotgun (WGS) entry which is preliminary data.</text>
</comment>
<organism evidence="7 8">
    <name type="scientific">Acinetobacter courvalinii</name>
    <dbReference type="NCBI Taxonomy" id="280147"/>
    <lineage>
        <taxon>Bacteria</taxon>
        <taxon>Pseudomonadati</taxon>
        <taxon>Pseudomonadota</taxon>
        <taxon>Gammaproteobacteria</taxon>
        <taxon>Moraxellales</taxon>
        <taxon>Moraxellaceae</taxon>
        <taxon>Acinetobacter</taxon>
    </lineage>
</organism>
<dbReference type="GO" id="GO:0009247">
    <property type="term" value="P:glycolipid biosynthetic process"/>
    <property type="evidence" value="ECO:0007669"/>
    <property type="project" value="UniProtKB-ARBA"/>
</dbReference>
<accession>A0AA42I7J4</accession>
<proteinExistence type="predicted"/>
<evidence type="ECO:0000256" key="1">
    <source>
        <dbReference type="ARBA" id="ARBA00004533"/>
    </source>
</evidence>
<dbReference type="GO" id="GO:0016746">
    <property type="term" value="F:acyltransferase activity"/>
    <property type="evidence" value="ECO:0007669"/>
    <property type="project" value="UniProtKB-KW"/>
</dbReference>
<evidence type="ECO:0000256" key="5">
    <source>
        <dbReference type="ARBA" id="ARBA00023136"/>
    </source>
</evidence>
<dbReference type="PIRSF" id="PIRSF026649">
    <property type="entry name" value="MsbB"/>
    <property type="match status" value="1"/>
</dbReference>
<evidence type="ECO:0000256" key="3">
    <source>
        <dbReference type="ARBA" id="ARBA00022519"/>
    </source>
</evidence>
<dbReference type="CDD" id="cd07984">
    <property type="entry name" value="LPLAT_LABLAT-like"/>
    <property type="match status" value="1"/>
</dbReference>
<keyword evidence="2" id="KW-1003">Cell membrane</keyword>
<keyword evidence="3" id="KW-0997">Cell inner membrane</keyword>